<proteinExistence type="predicted"/>
<dbReference type="AlphaFoldDB" id="A0AAW1T315"/>
<accession>A0AAW1T315</accession>
<gene>
    <name evidence="1" type="ORF">WJX84_002244</name>
</gene>
<evidence type="ECO:0000313" key="2">
    <source>
        <dbReference type="Proteomes" id="UP001485043"/>
    </source>
</evidence>
<evidence type="ECO:0000313" key="1">
    <source>
        <dbReference type="EMBL" id="KAK9863015.1"/>
    </source>
</evidence>
<dbReference type="Proteomes" id="UP001485043">
    <property type="component" value="Unassembled WGS sequence"/>
</dbReference>
<dbReference type="EMBL" id="JALJOV010000527">
    <property type="protein sequence ID" value="KAK9863015.1"/>
    <property type="molecule type" value="Genomic_DNA"/>
</dbReference>
<sequence>MLLLWKRLQQHHRVAEAARPFGPGTTSALQAQKTSRKKVLEHNEEHLLSNRCITSDGSHCAKISELFSWGEPRINGEPCAFLANFTRSSQSCGTLTGITLGAPLRAIVRCLGGVRPAAGSVMRLTSDPRSSAPMPPRYLPQCAEQSGEHFLQSPYSCREEMKGCRYQHAGIMLLLCLWGTEDQVPGQIALCHICADTPLPSSRIVAHPTHFWTNSSSDSRMASGSVEDMPHARACRVLRNPMAGVQTLDLLEAAELVNRAPRSVLTESDRYILTLDIISRLRNFLQQQLDGFSAGAGVQGAQSATTASSSCGSHQHPRLTG</sequence>
<keyword evidence="2" id="KW-1185">Reference proteome</keyword>
<comment type="caution">
    <text evidence="1">The sequence shown here is derived from an EMBL/GenBank/DDBJ whole genome shotgun (WGS) entry which is preliminary data.</text>
</comment>
<organism evidence="1 2">
    <name type="scientific">Apatococcus fuscideae</name>
    <dbReference type="NCBI Taxonomy" id="2026836"/>
    <lineage>
        <taxon>Eukaryota</taxon>
        <taxon>Viridiplantae</taxon>
        <taxon>Chlorophyta</taxon>
        <taxon>core chlorophytes</taxon>
        <taxon>Trebouxiophyceae</taxon>
        <taxon>Chlorellales</taxon>
        <taxon>Chlorellaceae</taxon>
        <taxon>Apatococcus</taxon>
    </lineage>
</organism>
<reference evidence="1 2" key="1">
    <citation type="journal article" date="2024" name="Nat. Commun.">
        <title>Phylogenomics reveals the evolutionary origins of lichenization in chlorophyte algae.</title>
        <authorList>
            <person name="Puginier C."/>
            <person name="Libourel C."/>
            <person name="Otte J."/>
            <person name="Skaloud P."/>
            <person name="Haon M."/>
            <person name="Grisel S."/>
            <person name="Petersen M."/>
            <person name="Berrin J.G."/>
            <person name="Delaux P.M."/>
            <person name="Dal Grande F."/>
            <person name="Keller J."/>
        </authorList>
    </citation>
    <scope>NUCLEOTIDE SEQUENCE [LARGE SCALE GENOMIC DNA]</scope>
    <source>
        <strain evidence="1 2">SAG 2523</strain>
    </source>
</reference>
<name>A0AAW1T315_9CHLO</name>
<protein>
    <submittedName>
        <fullName evidence="1">Uncharacterized protein</fullName>
    </submittedName>
</protein>